<gene>
    <name evidence="1" type="ORF">ACFVKH_05780</name>
</gene>
<evidence type="ECO:0000313" key="1">
    <source>
        <dbReference type="EMBL" id="MFE4105777.1"/>
    </source>
</evidence>
<keyword evidence="2" id="KW-1185">Reference proteome</keyword>
<sequence>MEASETVREVSFIPSMAKRFWAGPLGQHDDDWLTVWAWLNNRSKSAQASSVLSYRIRTQRKQIEEMLEYTAQRLGIEPDELRLKILEGEIDQLKDD</sequence>
<proteinExistence type="predicted"/>
<protein>
    <submittedName>
        <fullName evidence="1">Uncharacterized protein</fullName>
    </submittedName>
</protein>
<evidence type="ECO:0000313" key="2">
    <source>
        <dbReference type="Proteomes" id="UP001600165"/>
    </source>
</evidence>
<comment type="caution">
    <text evidence="1">The sequence shown here is derived from an EMBL/GenBank/DDBJ whole genome shotgun (WGS) entry which is preliminary data.</text>
</comment>
<accession>A0ABW6ID42</accession>
<reference evidence="1 2" key="1">
    <citation type="submission" date="2024-10" db="EMBL/GenBank/DDBJ databases">
        <authorList>
            <person name="Ratan Roy A."/>
            <person name="Morales Sandoval P.H."/>
            <person name="De Los Santos Villalobos S."/>
            <person name="Chakraborty S."/>
            <person name="Mukherjee J."/>
        </authorList>
    </citation>
    <scope>NUCLEOTIDE SEQUENCE [LARGE SCALE GENOMIC DNA]</scope>
    <source>
        <strain evidence="1 2">S1</strain>
    </source>
</reference>
<name>A0ABW6ID42_9CYAN</name>
<dbReference type="Proteomes" id="UP001600165">
    <property type="component" value="Unassembled WGS sequence"/>
</dbReference>
<dbReference type="EMBL" id="JBHZOL010000032">
    <property type="protein sequence ID" value="MFE4105777.1"/>
    <property type="molecule type" value="Genomic_DNA"/>
</dbReference>
<organism evidence="1 2">
    <name type="scientific">Almyronema epifaneia S1</name>
    <dbReference type="NCBI Taxonomy" id="2991925"/>
    <lineage>
        <taxon>Bacteria</taxon>
        <taxon>Bacillati</taxon>
        <taxon>Cyanobacteriota</taxon>
        <taxon>Cyanophyceae</taxon>
        <taxon>Nodosilineales</taxon>
        <taxon>Nodosilineaceae</taxon>
        <taxon>Almyronema</taxon>
        <taxon>Almyronema epifaneia</taxon>
    </lineage>
</organism>